<feature type="chain" id="PRO_5020728426" evidence="1">
    <location>
        <begin position="28"/>
        <end position="352"/>
    </location>
</feature>
<sequence length="352" mass="38636">MTFSSRSICLKVSAVAVFLLIFQSSRAQLSQMDTASLSGLMEQKARLLKNNNLVLAVASKDTIVYKNDTKFFNVGRGQGEAGYISEWFTTALALMLVDEGKFALDDKVVDYLPEFGKYGKNYITIRHCLTHQTGIQVPSKPELFDSYKGESFEKVANSMASKEIQTNPGTEFRYSDRGYYIVAAIIEKVTKRKFEQLMSQRLFRPLGMRGSGFLSLDGSLVSPAFGAKTTAADLTSFGRLLLNRGNWRGQQLLQAESVEQFRALVTPAADVKGAPREALGHDYALGGWVLEAEGNKATALAMPSFGGTAAVIDFCRGYVFAYLLKETDKDKKAEALLDIKASIDGGAEVKCQ</sequence>
<dbReference type="EMBL" id="SKFH01000017">
    <property type="protein sequence ID" value="TCZ70141.1"/>
    <property type="molecule type" value="Genomic_DNA"/>
</dbReference>
<evidence type="ECO:0000313" key="3">
    <source>
        <dbReference type="EMBL" id="TCZ70141.1"/>
    </source>
</evidence>
<feature type="domain" description="Beta-lactamase-related" evidence="2">
    <location>
        <begin position="88"/>
        <end position="334"/>
    </location>
</feature>
<dbReference type="AlphaFoldDB" id="A0A4R4E1W6"/>
<keyword evidence="1" id="KW-0732">Signal</keyword>
<protein>
    <submittedName>
        <fullName evidence="3">Class C beta-lactamase-related serine hydrolase</fullName>
    </submittedName>
</protein>
<dbReference type="PANTHER" id="PTHR43283">
    <property type="entry name" value="BETA-LACTAMASE-RELATED"/>
    <property type="match status" value="1"/>
</dbReference>
<accession>A0A4R4E1W6</accession>
<gene>
    <name evidence="3" type="ORF">E0486_11315</name>
</gene>
<keyword evidence="3" id="KW-0378">Hydrolase</keyword>
<dbReference type="InterPro" id="IPR050789">
    <property type="entry name" value="Diverse_Enzym_Activities"/>
</dbReference>
<dbReference type="Proteomes" id="UP000295164">
    <property type="component" value="Unassembled WGS sequence"/>
</dbReference>
<comment type="caution">
    <text evidence="3">The sequence shown here is derived from an EMBL/GenBank/DDBJ whole genome shotgun (WGS) entry which is preliminary data.</text>
</comment>
<evidence type="ECO:0000259" key="2">
    <source>
        <dbReference type="Pfam" id="PF00144"/>
    </source>
</evidence>
<dbReference type="Pfam" id="PF00144">
    <property type="entry name" value="Beta-lactamase"/>
    <property type="match status" value="1"/>
</dbReference>
<dbReference type="OrthoDB" id="2247630at2"/>
<dbReference type="GO" id="GO:0016787">
    <property type="term" value="F:hydrolase activity"/>
    <property type="evidence" value="ECO:0007669"/>
    <property type="project" value="UniProtKB-KW"/>
</dbReference>
<dbReference type="InterPro" id="IPR012338">
    <property type="entry name" value="Beta-lactam/transpept-like"/>
</dbReference>
<reference evidence="3 4" key="1">
    <citation type="submission" date="2019-03" db="EMBL/GenBank/DDBJ databases">
        <authorList>
            <person name="Kim M.K.M."/>
        </authorList>
    </citation>
    <scope>NUCLEOTIDE SEQUENCE [LARGE SCALE GENOMIC DNA]</scope>
    <source>
        <strain evidence="3 4">17J68-15</strain>
    </source>
</reference>
<name>A0A4R4E1W6_9BACT</name>
<dbReference type="PANTHER" id="PTHR43283:SF3">
    <property type="entry name" value="BETA-LACTAMASE FAMILY PROTEIN (AFU_ORTHOLOGUE AFUA_5G07500)"/>
    <property type="match status" value="1"/>
</dbReference>
<proteinExistence type="predicted"/>
<evidence type="ECO:0000256" key="1">
    <source>
        <dbReference type="SAM" id="SignalP"/>
    </source>
</evidence>
<keyword evidence="4" id="KW-1185">Reference proteome</keyword>
<feature type="signal peptide" evidence="1">
    <location>
        <begin position="1"/>
        <end position="27"/>
    </location>
</feature>
<dbReference type="SUPFAM" id="SSF56601">
    <property type="entry name" value="beta-lactamase/transpeptidase-like"/>
    <property type="match status" value="1"/>
</dbReference>
<organism evidence="3 4">
    <name type="scientific">Flaviaesturariibacter aridisoli</name>
    <dbReference type="NCBI Taxonomy" id="2545761"/>
    <lineage>
        <taxon>Bacteria</taxon>
        <taxon>Pseudomonadati</taxon>
        <taxon>Bacteroidota</taxon>
        <taxon>Chitinophagia</taxon>
        <taxon>Chitinophagales</taxon>
        <taxon>Chitinophagaceae</taxon>
        <taxon>Flaviaestuariibacter</taxon>
    </lineage>
</organism>
<dbReference type="Gene3D" id="3.40.710.10">
    <property type="entry name" value="DD-peptidase/beta-lactamase superfamily"/>
    <property type="match status" value="1"/>
</dbReference>
<dbReference type="InterPro" id="IPR001466">
    <property type="entry name" value="Beta-lactam-related"/>
</dbReference>
<evidence type="ECO:0000313" key="4">
    <source>
        <dbReference type="Proteomes" id="UP000295164"/>
    </source>
</evidence>